<feature type="non-terminal residue" evidence="3">
    <location>
        <position position="1"/>
    </location>
</feature>
<dbReference type="InterPro" id="IPR010620">
    <property type="entry name" value="SBBP_repeat"/>
</dbReference>
<sequence>REAAETAEDAPGPDDPFAPPHQDRPAATATEIVELGEVFVTFDGSNAARPVGVGWAKTVYNYFLGDQANWRTNVPAYERVVYPGLYDGIDLHTWGRRNSLKYEFHVAPGADYAQVQVSFEGIEGLSIDPLGALHVQTELGELIDDAPYIYQEIDGERIEVAGAFSLVDADTYRFSVTGAYDSSEQLIIDPLLIWSSFLGGSGYDYGSAIAADADGNALIAGYTNSSDFPTPGGFDTSYGGFSEAFVVKLDGDFDPDDRSNSRDGTATELTFLPGGDGELVAAVVGEIEYESDVDVFRFDTAAGETVSISVDQGVQFDVYRDGYDTPVAMTEGSFTTEASTRYYLEVSGGAGAGTEYAGQVFRTFAPDLRRTIEQRPFFDDFDYDLATQQGRQLFEKDWYDRAVEEGWDQRGYPAELSDGWLVLKASTDGLEEDTRTSEVRTQWQPTGPDGNPGGTYAAYVQLNRTATAGWSDVNDQGFYAINSLLICWR</sequence>
<reference evidence="3" key="1">
    <citation type="journal article" date="2015" name="Nature">
        <title>Complex archaea that bridge the gap between prokaryotes and eukaryotes.</title>
        <authorList>
            <person name="Spang A."/>
            <person name="Saw J.H."/>
            <person name="Jorgensen S.L."/>
            <person name="Zaremba-Niedzwiedzka K."/>
            <person name="Martijn J."/>
            <person name="Lind A.E."/>
            <person name="van Eijk R."/>
            <person name="Schleper C."/>
            <person name="Guy L."/>
            <person name="Ettema T.J."/>
        </authorList>
    </citation>
    <scope>NUCLEOTIDE SEQUENCE</scope>
</reference>
<feature type="compositionally biased region" description="Acidic residues" evidence="1">
    <location>
        <begin position="1"/>
        <end position="12"/>
    </location>
</feature>
<dbReference type="PANTHER" id="PTHR35580:SF1">
    <property type="entry name" value="PHYTASE-LIKE DOMAIN-CONTAINING PROTEIN"/>
    <property type="match status" value="1"/>
</dbReference>
<dbReference type="Gene3D" id="2.60.120.380">
    <property type="match status" value="1"/>
</dbReference>
<protein>
    <recommendedName>
        <fullName evidence="2">DUF7948 domain-containing protein</fullName>
    </recommendedName>
</protein>
<dbReference type="Pfam" id="PF25778">
    <property type="entry name" value="DUF7948"/>
    <property type="match status" value="1"/>
</dbReference>
<gene>
    <name evidence="3" type="ORF">LCGC14_2391280</name>
</gene>
<evidence type="ECO:0000256" key="1">
    <source>
        <dbReference type="SAM" id="MobiDB-lite"/>
    </source>
</evidence>
<dbReference type="PANTHER" id="PTHR35580">
    <property type="entry name" value="CELL SURFACE GLYCOPROTEIN (S-LAYER PROTEIN)-LIKE PROTEIN"/>
    <property type="match status" value="1"/>
</dbReference>
<proteinExistence type="predicted"/>
<dbReference type="Pfam" id="PF06739">
    <property type="entry name" value="SBBP"/>
    <property type="match status" value="1"/>
</dbReference>
<organism evidence="3">
    <name type="scientific">marine sediment metagenome</name>
    <dbReference type="NCBI Taxonomy" id="412755"/>
    <lineage>
        <taxon>unclassified sequences</taxon>
        <taxon>metagenomes</taxon>
        <taxon>ecological metagenomes</taxon>
    </lineage>
</organism>
<dbReference type="EMBL" id="LAZR01035692">
    <property type="protein sequence ID" value="KKL26834.1"/>
    <property type="molecule type" value="Genomic_DNA"/>
</dbReference>
<comment type="caution">
    <text evidence="3">The sequence shown here is derived from an EMBL/GenBank/DDBJ whole genome shotgun (WGS) entry which is preliminary data.</text>
</comment>
<accession>A0A0F9BY79</accession>
<dbReference type="AlphaFoldDB" id="A0A0F9BY79"/>
<dbReference type="InterPro" id="IPR057708">
    <property type="entry name" value="DUF7948"/>
</dbReference>
<feature type="region of interest" description="Disordered" evidence="1">
    <location>
        <begin position="1"/>
        <end position="24"/>
    </location>
</feature>
<dbReference type="InterPro" id="IPR052918">
    <property type="entry name" value="Motility_Chemotaxis_Reg"/>
</dbReference>
<name>A0A0F9BY79_9ZZZZ</name>
<evidence type="ECO:0000259" key="2">
    <source>
        <dbReference type="Pfam" id="PF25778"/>
    </source>
</evidence>
<feature type="domain" description="DUF7948" evidence="2">
    <location>
        <begin position="27"/>
        <end position="190"/>
    </location>
</feature>
<evidence type="ECO:0000313" key="3">
    <source>
        <dbReference type="EMBL" id="KKL26834.1"/>
    </source>
</evidence>